<dbReference type="AlphaFoldDB" id="A0AAV1T0D0"/>
<evidence type="ECO:0000313" key="3">
    <source>
        <dbReference type="Proteomes" id="UP001162060"/>
    </source>
</evidence>
<name>A0AAV1T0D0_9STRA</name>
<dbReference type="EMBL" id="CAKLBY020000003">
    <property type="protein sequence ID" value="CAK7893669.1"/>
    <property type="molecule type" value="Genomic_DNA"/>
</dbReference>
<evidence type="ECO:0000313" key="1">
    <source>
        <dbReference type="EMBL" id="CAK7893669.1"/>
    </source>
</evidence>
<dbReference type="EMBL" id="CAKLBY020000264">
    <property type="protein sequence ID" value="CAK7941152.1"/>
    <property type="molecule type" value="Genomic_DNA"/>
</dbReference>
<evidence type="ECO:0000313" key="2">
    <source>
        <dbReference type="EMBL" id="CAK7941152.1"/>
    </source>
</evidence>
<comment type="caution">
    <text evidence="1">The sequence shown here is derived from an EMBL/GenBank/DDBJ whole genome shotgun (WGS) entry which is preliminary data.</text>
</comment>
<dbReference type="Proteomes" id="UP001162060">
    <property type="component" value="Unassembled WGS sequence"/>
</dbReference>
<proteinExistence type="predicted"/>
<reference evidence="1" key="1">
    <citation type="submission" date="2024-01" db="EMBL/GenBank/DDBJ databases">
        <authorList>
            <person name="Webb A."/>
        </authorList>
    </citation>
    <scope>NUCLEOTIDE SEQUENCE</scope>
    <source>
        <strain evidence="1">Pm1</strain>
    </source>
</reference>
<accession>A0AAV1T0D0</accession>
<protein>
    <submittedName>
        <fullName evidence="1">Uncharacterized protein</fullName>
    </submittedName>
</protein>
<organism evidence="1 3">
    <name type="scientific">Peronospora matthiolae</name>
    <dbReference type="NCBI Taxonomy" id="2874970"/>
    <lineage>
        <taxon>Eukaryota</taxon>
        <taxon>Sar</taxon>
        <taxon>Stramenopiles</taxon>
        <taxon>Oomycota</taxon>
        <taxon>Peronosporomycetes</taxon>
        <taxon>Peronosporales</taxon>
        <taxon>Peronosporaceae</taxon>
        <taxon>Peronospora</taxon>
    </lineage>
</organism>
<sequence>MSIQHGIEIYPRRLAETARNMKLAVVHQSIFVLHAVIELKQLAHSRQTTLQYKIASTGIRKWLS</sequence>
<gene>
    <name evidence="2" type="ORF">PM001_LOCUS26302</name>
    <name evidence="1" type="ORF">PM001_LOCUS650</name>
</gene>